<evidence type="ECO:0008006" key="12">
    <source>
        <dbReference type="Google" id="ProtNLM"/>
    </source>
</evidence>
<keyword evidence="3" id="KW-0863">Zinc-finger</keyword>
<evidence type="ECO:0000256" key="1">
    <source>
        <dbReference type="ARBA" id="ARBA00004123"/>
    </source>
</evidence>
<dbReference type="Pfam" id="PF00397">
    <property type="entry name" value="WW"/>
    <property type="match status" value="2"/>
</dbReference>
<protein>
    <recommendedName>
        <fullName evidence="12">WW domain-binding protein 4</fullName>
    </recommendedName>
</protein>
<dbReference type="InterPro" id="IPR036020">
    <property type="entry name" value="WW_dom_sf"/>
</dbReference>
<proteinExistence type="predicted"/>
<feature type="region of interest" description="Disordered" evidence="6">
    <location>
        <begin position="102"/>
        <end position="158"/>
    </location>
</feature>
<dbReference type="Gene3D" id="2.20.70.10">
    <property type="match status" value="2"/>
</dbReference>
<dbReference type="InterPro" id="IPR013085">
    <property type="entry name" value="U1-CZ_Znf_C2H2"/>
</dbReference>
<evidence type="ECO:0000256" key="2">
    <source>
        <dbReference type="ARBA" id="ARBA00022723"/>
    </source>
</evidence>
<organism evidence="10 11">
    <name type="scientific">Umbra pygmaea</name>
    <name type="common">Eastern mudminnow</name>
    <dbReference type="NCBI Taxonomy" id="75934"/>
    <lineage>
        <taxon>Eukaryota</taxon>
        <taxon>Metazoa</taxon>
        <taxon>Chordata</taxon>
        <taxon>Craniata</taxon>
        <taxon>Vertebrata</taxon>
        <taxon>Euteleostomi</taxon>
        <taxon>Actinopterygii</taxon>
        <taxon>Neopterygii</taxon>
        <taxon>Teleostei</taxon>
        <taxon>Protacanthopterygii</taxon>
        <taxon>Esociformes</taxon>
        <taxon>Umbridae</taxon>
        <taxon>Umbra</taxon>
    </lineage>
</organism>
<dbReference type="PROSITE" id="PS50171">
    <property type="entry name" value="ZF_MATRIN"/>
    <property type="match status" value="1"/>
</dbReference>
<dbReference type="Pfam" id="PF06220">
    <property type="entry name" value="zf-U1"/>
    <property type="match status" value="1"/>
</dbReference>
<feature type="compositionally biased region" description="Low complexity" evidence="6">
    <location>
        <begin position="106"/>
        <end position="132"/>
    </location>
</feature>
<dbReference type="SMART" id="SM00456">
    <property type="entry name" value="WW"/>
    <property type="match status" value="2"/>
</dbReference>
<dbReference type="CDD" id="cd00201">
    <property type="entry name" value="WW"/>
    <property type="match status" value="2"/>
</dbReference>
<feature type="chain" id="PRO_5044809311" description="WW domain-binding protein 4" evidence="7">
    <location>
        <begin position="22"/>
        <end position="449"/>
    </location>
</feature>
<comment type="subcellular location">
    <subcellularLocation>
        <location evidence="1">Nucleus</location>
    </subcellularLocation>
</comment>
<feature type="compositionally biased region" description="Basic and acidic residues" evidence="6">
    <location>
        <begin position="400"/>
        <end position="410"/>
    </location>
</feature>
<name>A0ABD0Y8M5_UMBPY</name>
<dbReference type="SUPFAM" id="SSF57667">
    <property type="entry name" value="beta-beta-alpha zinc fingers"/>
    <property type="match status" value="1"/>
</dbReference>
<dbReference type="PROSITE" id="PS01159">
    <property type="entry name" value="WW_DOMAIN_1"/>
    <property type="match status" value="2"/>
</dbReference>
<dbReference type="SMART" id="SM00451">
    <property type="entry name" value="ZnF_U1"/>
    <property type="match status" value="1"/>
</dbReference>
<evidence type="ECO:0000256" key="6">
    <source>
        <dbReference type="SAM" id="MobiDB-lite"/>
    </source>
</evidence>
<dbReference type="PROSITE" id="PS50020">
    <property type="entry name" value="WW_DOMAIN_2"/>
    <property type="match status" value="2"/>
</dbReference>
<dbReference type="InterPro" id="IPR000690">
    <property type="entry name" value="Matrin/U1-C_Znf_C2H2"/>
</dbReference>
<keyword evidence="4" id="KW-0862">Zinc</keyword>
<dbReference type="Proteomes" id="UP001557470">
    <property type="component" value="Unassembled WGS sequence"/>
</dbReference>
<feature type="region of interest" description="Disordered" evidence="6">
    <location>
        <begin position="222"/>
        <end position="363"/>
    </location>
</feature>
<feature type="domain" description="Matrin-type" evidence="9">
    <location>
        <begin position="30"/>
        <end position="61"/>
    </location>
</feature>
<evidence type="ECO:0000256" key="3">
    <source>
        <dbReference type="ARBA" id="ARBA00022771"/>
    </source>
</evidence>
<gene>
    <name evidence="10" type="ORF">UPYG_G00024160</name>
</gene>
<dbReference type="InterPro" id="IPR036236">
    <property type="entry name" value="Znf_C2H2_sf"/>
</dbReference>
<feature type="domain" description="WW" evidence="8">
    <location>
        <begin position="198"/>
        <end position="231"/>
    </location>
</feature>
<dbReference type="InterPro" id="IPR003604">
    <property type="entry name" value="Matrin/U1-like-C_Znf_C2H2"/>
</dbReference>
<keyword evidence="5" id="KW-0539">Nucleus</keyword>
<sequence>MLFMRLLFSFLLYIVSEYTMSEYWKSQPKKFCQYCKCWIADNKPSVEFHERGKNHKENVSAKIAEMQKKSIDKAKKEDRQSKEFAAMEAAALKAYEEDMKRLGIEPSGSPSQSQAQIPSPVPLQLPSESSSQSRKKEKKRKPAKDKTPRNESESWLEGKTDEGLTYYYNCRTGESQWDKPFGFRETSTPSPQPVQAEISFGTSWMEAVSPDGYKYYYNRETGESSWERPADLPADAGSGPSGETDGPPGVEDTCAPQPEPLSGEDSSNSAKEAQEVEKSNTLPLDKDGEDKDSGGDGKVKVDEGQADESDGKVKVDEGQADESDGKVKVDEGQADESEKTIAALVQEETPSAKKPRRTTPYGAWEQIQEEHEEDPYEKVDLQLPQVDSPASVPATTELPPEPKPKFRERTITSLGDVGDSAPGLVATFRKRKAENGKSSRSLRQREKDN</sequence>
<keyword evidence="11" id="KW-1185">Reference proteome</keyword>
<feature type="compositionally biased region" description="Basic residues" evidence="6">
    <location>
        <begin position="133"/>
        <end position="143"/>
    </location>
</feature>
<keyword evidence="2" id="KW-0479">Metal-binding</keyword>
<dbReference type="Gene3D" id="3.30.160.60">
    <property type="entry name" value="Classic Zinc Finger"/>
    <property type="match status" value="1"/>
</dbReference>
<evidence type="ECO:0000313" key="11">
    <source>
        <dbReference type="Proteomes" id="UP001557470"/>
    </source>
</evidence>
<evidence type="ECO:0000259" key="9">
    <source>
        <dbReference type="PROSITE" id="PS50171"/>
    </source>
</evidence>
<accession>A0ABD0Y8M5</accession>
<reference evidence="10 11" key="1">
    <citation type="submission" date="2024-06" db="EMBL/GenBank/DDBJ databases">
        <authorList>
            <person name="Pan Q."/>
            <person name="Wen M."/>
            <person name="Jouanno E."/>
            <person name="Zahm M."/>
            <person name="Klopp C."/>
            <person name="Cabau C."/>
            <person name="Louis A."/>
            <person name="Berthelot C."/>
            <person name="Parey E."/>
            <person name="Roest Crollius H."/>
            <person name="Montfort J."/>
            <person name="Robinson-Rechavi M."/>
            <person name="Bouchez O."/>
            <person name="Lampietro C."/>
            <person name="Lopez Roques C."/>
            <person name="Donnadieu C."/>
            <person name="Postlethwait J."/>
            <person name="Bobe J."/>
            <person name="Verreycken H."/>
            <person name="Guiguen Y."/>
        </authorList>
    </citation>
    <scope>NUCLEOTIDE SEQUENCE [LARGE SCALE GENOMIC DNA]</scope>
    <source>
        <strain evidence="10">Up_M1</strain>
        <tissue evidence="10">Testis</tissue>
    </source>
</reference>
<keyword evidence="7" id="KW-0732">Signal</keyword>
<evidence type="ECO:0000256" key="7">
    <source>
        <dbReference type="SAM" id="SignalP"/>
    </source>
</evidence>
<dbReference type="GO" id="GO:0005634">
    <property type="term" value="C:nucleus"/>
    <property type="evidence" value="ECO:0007669"/>
    <property type="project" value="UniProtKB-SubCell"/>
</dbReference>
<dbReference type="SUPFAM" id="SSF51045">
    <property type="entry name" value="WW domain"/>
    <property type="match status" value="2"/>
</dbReference>
<comment type="caution">
    <text evidence="10">The sequence shown here is derived from an EMBL/GenBank/DDBJ whole genome shotgun (WGS) entry which is preliminary data.</text>
</comment>
<feature type="signal peptide" evidence="7">
    <location>
        <begin position="1"/>
        <end position="21"/>
    </location>
</feature>
<dbReference type="InterPro" id="IPR040023">
    <property type="entry name" value="WBP4"/>
</dbReference>
<dbReference type="InterPro" id="IPR001202">
    <property type="entry name" value="WW_dom"/>
</dbReference>
<dbReference type="AlphaFoldDB" id="A0ABD0Y8M5"/>
<dbReference type="PANTHER" id="PTHR13173:SF10">
    <property type="entry name" value="WW DOMAIN-BINDING PROTEIN 4"/>
    <property type="match status" value="1"/>
</dbReference>
<evidence type="ECO:0000256" key="4">
    <source>
        <dbReference type="ARBA" id="ARBA00022833"/>
    </source>
</evidence>
<feature type="compositionally biased region" description="Basic and acidic residues" evidence="6">
    <location>
        <begin position="433"/>
        <end position="449"/>
    </location>
</feature>
<evidence type="ECO:0000259" key="8">
    <source>
        <dbReference type="PROSITE" id="PS50020"/>
    </source>
</evidence>
<feature type="compositionally biased region" description="Basic and acidic residues" evidence="6">
    <location>
        <begin position="144"/>
        <end position="158"/>
    </location>
</feature>
<feature type="compositionally biased region" description="Basic and acidic residues" evidence="6">
    <location>
        <begin position="272"/>
        <end position="339"/>
    </location>
</feature>
<dbReference type="PANTHER" id="PTHR13173">
    <property type="entry name" value="WW DOMAIN BINDING PROTEIN 4"/>
    <property type="match status" value="1"/>
</dbReference>
<feature type="region of interest" description="Disordered" evidence="6">
    <location>
        <begin position="383"/>
        <end position="449"/>
    </location>
</feature>
<feature type="region of interest" description="Disordered" evidence="6">
    <location>
        <begin position="174"/>
        <end position="195"/>
    </location>
</feature>
<dbReference type="EMBL" id="JAGEUA010000001">
    <property type="protein sequence ID" value="KAL1022246.1"/>
    <property type="molecule type" value="Genomic_DNA"/>
</dbReference>
<feature type="domain" description="WW" evidence="8">
    <location>
        <begin position="149"/>
        <end position="182"/>
    </location>
</feature>
<dbReference type="GO" id="GO:0008270">
    <property type="term" value="F:zinc ion binding"/>
    <property type="evidence" value="ECO:0007669"/>
    <property type="project" value="UniProtKB-KW"/>
</dbReference>
<evidence type="ECO:0000313" key="10">
    <source>
        <dbReference type="EMBL" id="KAL1022246.1"/>
    </source>
</evidence>
<evidence type="ECO:0000256" key="5">
    <source>
        <dbReference type="ARBA" id="ARBA00023242"/>
    </source>
</evidence>